<dbReference type="Proteomes" id="UP000054928">
    <property type="component" value="Unassembled WGS sequence"/>
</dbReference>
<dbReference type="AlphaFoldDB" id="A0A0P1AWA9"/>
<dbReference type="OrthoDB" id="123682at2759"/>
<evidence type="ECO:0000259" key="2">
    <source>
        <dbReference type="Pfam" id="PF24626"/>
    </source>
</evidence>
<dbReference type="Pfam" id="PF24626">
    <property type="entry name" value="SH3_Tf2-1"/>
    <property type="match status" value="1"/>
</dbReference>
<dbReference type="InterPro" id="IPR056924">
    <property type="entry name" value="SH3_Tf2-1"/>
</dbReference>
<sequence length="90" mass="10465">MANNFAENRKKILQSAIENLKKAQARQKEYYDKKRSNVEFHQGDLVFLATRTLPLKHAQQQGSQEKPKLVPRFIGPFEIIEEINPNAMKL</sequence>
<protein>
    <submittedName>
        <fullName evidence="3">Retrotransposon protein</fullName>
    </submittedName>
</protein>
<feature type="non-terminal residue" evidence="3">
    <location>
        <position position="90"/>
    </location>
</feature>
<name>A0A0P1AWA9_PLAHL</name>
<keyword evidence="4" id="KW-1185">Reference proteome</keyword>
<feature type="coiled-coil region" evidence="1">
    <location>
        <begin position="3"/>
        <end position="33"/>
    </location>
</feature>
<proteinExistence type="predicted"/>
<dbReference type="RefSeq" id="XP_024582458.1">
    <property type="nucleotide sequence ID" value="XM_024716907.1"/>
</dbReference>
<evidence type="ECO:0000313" key="3">
    <source>
        <dbReference type="EMBL" id="CEG46089.1"/>
    </source>
</evidence>
<evidence type="ECO:0000256" key="1">
    <source>
        <dbReference type="SAM" id="Coils"/>
    </source>
</evidence>
<dbReference type="GeneID" id="36397527"/>
<accession>A0A0P1AWA9</accession>
<reference evidence="4" key="1">
    <citation type="submission" date="2014-09" db="EMBL/GenBank/DDBJ databases">
        <authorList>
            <person name="Sharma Rahul"/>
            <person name="Thines Marco"/>
        </authorList>
    </citation>
    <scope>NUCLEOTIDE SEQUENCE [LARGE SCALE GENOMIC DNA]</scope>
</reference>
<dbReference type="STRING" id="4781.A0A0P1AWA9"/>
<evidence type="ECO:0000313" key="4">
    <source>
        <dbReference type="Proteomes" id="UP000054928"/>
    </source>
</evidence>
<keyword evidence="1" id="KW-0175">Coiled coil</keyword>
<dbReference type="EMBL" id="CCYD01001939">
    <property type="protein sequence ID" value="CEG46089.1"/>
    <property type="molecule type" value="Genomic_DNA"/>
</dbReference>
<feature type="domain" description="Tf2-1-like SH3-like" evidence="2">
    <location>
        <begin position="43"/>
        <end position="90"/>
    </location>
</feature>
<organism evidence="3 4">
    <name type="scientific">Plasmopara halstedii</name>
    <name type="common">Downy mildew of sunflower</name>
    <dbReference type="NCBI Taxonomy" id="4781"/>
    <lineage>
        <taxon>Eukaryota</taxon>
        <taxon>Sar</taxon>
        <taxon>Stramenopiles</taxon>
        <taxon>Oomycota</taxon>
        <taxon>Peronosporomycetes</taxon>
        <taxon>Peronosporales</taxon>
        <taxon>Peronosporaceae</taxon>
        <taxon>Plasmopara</taxon>
    </lineage>
</organism>